<accession>A0ABP9V708</accession>
<evidence type="ECO:0000313" key="3">
    <source>
        <dbReference type="Proteomes" id="UP001458946"/>
    </source>
</evidence>
<comment type="caution">
    <text evidence="2">The sequence shown here is derived from an EMBL/GenBank/DDBJ whole genome shotgun (WGS) entry which is preliminary data.</text>
</comment>
<dbReference type="Proteomes" id="UP001458946">
    <property type="component" value="Unassembled WGS sequence"/>
</dbReference>
<name>A0ABP9V708_9DEIO</name>
<keyword evidence="1" id="KW-0812">Transmembrane</keyword>
<keyword evidence="1" id="KW-0472">Membrane</keyword>
<gene>
    <name evidence="2" type="ORF">Dxin01_00790</name>
</gene>
<keyword evidence="1" id="KW-1133">Transmembrane helix</keyword>
<sequence length="254" mass="28359">MNDLTPARIREMLSAQVEAAVEQEQQAQQRVRRKDEILALRRALLSPATVRQWLRGQGLANAPLTAIYGPMPTSFTVGSTLEPMGGVLLGNTALVQMPAYGVVSLGTKGQVVVPQNAQDLKELLEAPQFVSEWTPETPETQRAERLIRYDLTERSDPLMAQLLAGLLIITGVAGLLMDALDLIRNAFKVQPSHLNYALIMSASILLGLAPLLYRWWLDRKLAVLAEHWPHASEQYLRFSERLGRAKKQNNMKEE</sequence>
<dbReference type="RefSeq" id="WP_353541033.1">
    <property type="nucleotide sequence ID" value="NZ_BAABRN010000006.1"/>
</dbReference>
<organism evidence="2 3">
    <name type="scientific">Deinococcus xinjiangensis</name>
    <dbReference type="NCBI Taxonomy" id="457454"/>
    <lineage>
        <taxon>Bacteria</taxon>
        <taxon>Thermotogati</taxon>
        <taxon>Deinococcota</taxon>
        <taxon>Deinococci</taxon>
        <taxon>Deinococcales</taxon>
        <taxon>Deinococcaceae</taxon>
        <taxon>Deinococcus</taxon>
    </lineage>
</organism>
<proteinExistence type="predicted"/>
<keyword evidence="3" id="KW-1185">Reference proteome</keyword>
<feature type="transmembrane region" description="Helical" evidence="1">
    <location>
        <begin position="196"/>
        <end position="216"/>
    </location>
</feature>
<feature type="transmembrane region" description="Helical" evidence="1">
    <location>
        <begin position="158"/>
        <end position="176"/>
    </location>
</feature>
<reference evidence="2 3" key="1">
    <citation type="submission" date="2024-02" db="EMBL/GenBank/DDBJ databases">
        <title>Deinococcus xinjiangensis NBRC 107630.</title>
        <authorList>
            <person name="Ichikawa N."/>
            <person name="Katano-Makiyama Y."/>
            <person name="Hidaka K."/>
        </authorList>
    </citation>
    <scope>NUCLEOTIDE SEQUENCE [LARGE SCALE GENOMIC DNA]</scope>
    <source>
        <strain evidence="2 3">NBRC 107630</strain>
    </source>
</reference>
<protein>
    <submittedName>
        <fullName evidence="2">Uncharacterized protein</fullName>
    </submittedName>
</protein>
<evidence type="ECO:0000313" key="2">
    <source>
        <dbReference type="EMBL" id="GAA5501059.1"/>
    </source>
</evidence>
<evidence type="ECO:0000256" key="1">
    <source>
        <dbReference type="SAM" id="Phobius"/>
    </source>
</evidence>
<dbReference type="EMBL" id="BAABRN010000006">
    <property type="protein sequence ID" value="GAA5501059.1"/>
    <property type="molecule type" value="Genomic_DNA"/>
</dbReference>